<evidence type="ECO:0000313" key="2">
    <source>
        <dbReference type="Proteomes" id="UP000003340"/>
    </source>
</evidence>
<sequence length="87" mass="9916">MKKIEPKGLFKKEDAALLMRHPLLFVSHQVSAREQSLETKRKSNLNDSSSYILQCVMVTPSLSNPKRAVPIVSPFFHSDDDLQSQLY</sequence>
<name>C0EIU7_9FIRM</name>
<reference evidence="1 2" key="2">
    <citation type="submission" date="2009-02" db="EMBL/GenBank/DDBJ databases">
        <title>Draft genome sequence of Clostridium methylpentosum (DSM 5476).</title>
        <authorList>
            <person name="Sudarsanam P."/>
            <person name="Ley R."/>
            <person name="Guruge J."/>
            <person name="Turnbaugh P.J."/>
            <person name="Mahowald M."/>
            <person name="Liep D."/>
            <person name="Gordon J."/>
        </authorList>
    </citation>
    <scope>NUCLEOTIDE SEQUENCE [LARGE SCALE GENOMIC DNA]</scope>
    <source>
        <strain evidence="1 2">DSM 5476</strain>
    </source>
</reference>
<dbReference type="AlphaFoldDB" id="C0EIU7"/>
<dbReference type="STRING" id="537013.CLOSTMETH_03792"/>
<dbReference type="Proteomes" id="UP000003340">
    <property type="component" value="Unassembled WGS sequence"/>
</dbReference>
<keyword evidence="2" id="KW-1185">Reference proteome</keyword>
<comment type="caution">
    <text evidence="1">The sequence shown here is derived from an EMBL/GenBank/DDBJ whole genome shotgun (WGS) entry which is preliminary data.</text>
</comment>
<protein>
    <submittedName>
        <fullName evidence="1">Uncharacterized protein</fullName>
    </submittedName>
</protein>
<dbReference type="HOGENOM" id="CLU_2477873_0_0_9"/>
<proteinExistence type="predicted"/>
<dbReference type="EMBL" id="ACEC01000130">
    <property type="protein sequence ID" value="EEG28608.1"/>
    <property type="molecule type" value="Genomic_DNA"/>
</dbReference>
<reference evidence="1 2" key="1">
    <citation type="submission" date="2009-01" db="EMBL/GenBank/DDBJ databases">
        <authorList>
            <person name="Fulton L."/>
            <person name="Clifton S."/>
            <person name="Fulton B."/>
            <person name="Xu J."/>
            <person name="Minx P."/>
            <person name="Pepin K.H."/>
            <person name="Johnson M."/>
            <person name="Bhonagiri V."/>
            <person name="Nash W.E."/>
            <person name="Mardis E.R."/>
            <person name="Wilson R.K."/>
        </authorList>
    </citation>
    <scope>NUCLEOTIDE SEQUENCE [LARGE SCALE GENOMIC DNA]</scope>
    <source>
        <strain evidence="1 2">DSM 5476</strain>
    </source>
</reference>
<accession>C0EIU7</accession>
<evidence type="ECO:0000313" key="1">
    <source>
        <dbReference type="EMBL" id="EEG28608.1"/>
    </source>
</evidence>
<organism evidence="1 2">
    <name type="scientific">[Clostridium] methylpentosum DSM 5476</name>
    <dbReference type="NCBI Taxonomy" id="537013"/>
    <lineage>
        <taxon>Bacteria</taxon>
        <taxon>Bacillati</taxon>
        <taxon>Bacillota</taxon>
        <taxon>Clostridia</taxon>
        <taxon>Eubacteriales</taxon>
        <taxon>Oscillospiraceae</taxon>
        <taxon>Oscillospiraceae incertae sedis</taxon>
    </lineage>
</organism>
<gene>
    <name evidence="1" type="ORF">CLOSTMETH_03792</name>
</gene>